<gene>
    <name evidence="3" type="ORF">C1J01_08760</name>
</gene>
<feature type="region of interest" description="Disordered" evidence="1">
    <location>
        <begin position="299"/>
        <end position="324"/>
    </location>
</feature>
<dbReference type="OrthoDB" id="3537417at2"/>
<keyword evidence="4" id="KW-1185">Reference proteome</keyword>
<organism evidence="3 4">
    <name type="scientific">Nonomuraea aridisoli</name>
    <dbReference type="NCBI Taxonomy" id="2070368"/>
    <lineage>
        <taxon>Bacteria</taxon>
        <taxon>Bacillati</taxon>
        <taxon>Actinomycetota</taxon>
        <taxon>Actinomycetes</taxon>
        <taxon>Streptosporangiales</taxon>
        <taxon>Streptosporangiaceae</taxon>
        <taxon>Nonomuraea</taxon>
    </lineage>
</organism>
<reference evidence="3 4" key="1">
    <citation type="submission" date="2018-01" db="EMBL/GenBank/DDBJ databases">
        <title>Draft genome sequence of Nonomuraea sp. KC333.</title>
        <authorList>
            <person name="Sahin N."/>
            <person name="Saygin H."/>
            <person name="Ay H."/>
        </authorList>
    </citation>
    <scope>NUCLEOTIDE SEQUENCE [LARGE SCALE GENOMIC DNA]</scope>
    <source>
        <strain evidence="3 4">KC333</strain>
    </source>
</reference>
<feature type="compositionally biased region" description="Low complexity" evidence="1">
    <location>
        <begin position="206"/>
        <end position="218"/>
    </location>
</feature>
<dbReference type="AlphaFoldDB" id="A0A2W2G122"/>
<evidence type="ECO:0000256" key="1">
    <source>
        <dbReference type="SAM" id="MobiDB-lite"/>
    </source>
</evidence>
<feature type="compositionally biased region" description="Low complexity" evidence="1">
    <location>
        <begin position="307"/>
        <end position="318"/>
    </location>
</feature>
<feature type="transmembrane region" description="Helical" evidence="2">
    <location>
        <begin position="114"/>
        <end position="134"/>
    </location>
</feature>
<feature type="region of interest" description="Disordered" evidence="1">
    <location>
        <begin position="206"/>
        <end position="230"/>
    </location>
</feature>
<keyword evidence="2" id="KW-0812">Transmembrane</keyword>
<comment type="caution">
    <text evidence="3">The sequence shown here is derived from an EMBL/GenBank/DDBJ whole genome shotgun (WGS) entry which is preliminary data.</text>
</comment>
<name>A0A2W2G122_9ACTN</name>
<feature type="transmembrane region" description="Helical" evidence="2">
    <location>
        <begin position="171"/>
        <end position="191"/>
    </location>
</feature>
<feature type="transmembrane region" description="Helical" evidence="2">
    <location>
        <begin position="146"/>
        <end position="165"/>
    </location>
</feature>
<proteinExistence type="predicted"/>
<dbReference type="EMBL" id="POUD01000024">
    <property type="protein sequence ID" value="PZG20584.1"/>
    <property type="molecule type" value="Genomic_DNA"/>
</dbReference>
<dbReference type="Proteomes" id="UP000249304">
    <property type="component" value="Unassembled WGS sequence"/>
</dbReference>
<accession>A0A2W2G122</accession>
<evidence type="ECO:0000313" key="3">
    <source>
        <dbReference type="EMBL" id="PZG20584.1"/>
    </source>
</evidence>
<feature type="region of interest" description="Disordered" evidence="1">
    <location>
        <begin position="1"/>
        <end position="30"/>
    </location>
</feature>
<dbReference type="InterPro" id="IPR021235">
    <property type="entry name" value="DUF2637"/>
</dbReference>
<feature type="transmembrane region" description="Helical" evidence="2">
    <location>
        <begin position="81"/>
        <end position="102"/>
    </location>
</feature>
<evidence type="ECO:0008006" key="5">
    <source>
        <dbReference type="Google" id="ProtNLM"/>
    </source>
</evidence>
<protein>
    <recommendedName>
        <fullName evidence="5">DUF2637 domain-containing protein</fullName>
    </recommendedName>
</protein>
<keyword evidence="2" id="KW-1133">Transmembrane helix</keyword>
<feature type="compositionally biased region" description="Basic and acidic residues" evidence="1">
    <location>
        <begin position="1"/>
        <end position="18"/>
    </location>
</feature>
<keyword evidence="2" id="KW-0472">Membrane</keyword>
<sequence length="324" mass="33574">MHDRTGDQVTATRDKTDDLAAPSPAAAPPRRRRWWRLPVVLRRRADDGIRPALPAAPGPADSPGPAAVPAPVPGGRAIRGWSIATILIVAIVGTAISSWHAFELVHGAGEPVPVALGYPLLIDGLIFMASMNILHAARYGGGKPVLAWVTLCLGALVTLAVNVAYGWDRGLLSQLISAIPPASVLLSYELLMKQIRMTSRRAAHAAHAAPAADAGHAEPPADEVAEPSAAPAPVARNLAEAVLALRATGESIRGVARAFEIPRSKVETIIRQAEDGGDEAADEPADDEADEVIARLRDSKPLPPVNGAAAGGSTLLRGSLGGGV</sequence>
<evidence type="ECO:0000313" key="4">
    <source>
        <dbReference type="Proteomes" id="UP000249304"/>
    </source>
</evidence>
<evidence type="ECO:0000256" key="2">
    <source>
        <dbReference type="SAM" id="Phobius"/>
    </source>
</evidence>
<dbReference type="Pfam" id="PF10935">
    <property type="entry name" value="DUF2637"/>
    <property type="match status" value="1"/>
</dbReference>